<comment type="cofactor">
    <cofactor evidence="2 11">
        <name>NAD(+)</name>
        <dbReference type="ChEBI" id="CHEBI:57540"/>
    </cofactor>
</comment>
<dbReference type="Proteomes" id="UP000249808">
    <property type="component" value="Unassembled WGS sequence"/>
</dbReference>
<evidence type="ECO:0000256" key="5">
    <source>
        <dbReference type="ARBA" id="ARBA00013189"/>
    </source>
</evidence>
<dbReference type="SUPFAM" id="SSF51735">
    <property type="entry name" value="NAD(P)-binding Rossmann-fold domains"/>
    <property type="match status" value="1"/>
</dbReference>
<reference evidence="13 14" key="1">
    <citation type="journal article" date="2018" name="Front. Microbiol.">
        <title>Description and Comparative Genomics of Macrococcus caseolyticus subsp. hominis subsp. nov., Macrococcus goetzii sp. nov., Macrococcus epidermidis sp. nov., and Macrococcus bohemicus sp. nov., Novel Macrococci From Human Clinical Material With Virulence Potential and Suspected Uptake of Foreign DNA by Natural Transformation.</title>
        <authorList>
            <person name="Maslanova I."/>
            <person name="Wertheimer Z."/>
            <person name="Sedlacek I."/>
            <person name="Svec P."/>
            <person name="Indrakova A."/>
            <person name="Kovarovic V."/>
            <person name="Schumann P."/>
            <person name="Sproer C."/>
            <person name="Kralova S."/>
            <person name="Sedo O."/>
            <person name="Kristofova L."/>
            <person name="Vrbovska V."/>
            <person name="Fuzik T."/>
            <person name="Petras P."/>
            <person name="Zdrahal Z."/>
            <person name="Ruzickova V."/>
            <person name="Doskar J."/>
            <person name="Pantucek R."/>
        </authorList>
    </citation>
    <scope>NUCLEOTIDE SEQUENCE [LARGE SCALE GENOMIC DNA]</scope>
    <source>
        <strain evidence="13 14">01/688</strain>
    </source>
</reference>
<keyword evidence="9 11" id="KW-0413">Isomerase</keyword>
<keyword evidence="10 11" id="KW-0119">Carbohydrate metabolism</keyword>
<name>A0A327ZRB5_9STAP</name>
<dbReference type="RefSeq" id="WP_111717501.1">
    <property type="nucleotide sequence ID" value="NZ_CP073819.1"/>
</dbReference>
<dbReference type="Pfam" id="PF01370">
    <property type="entry name" value="Epimerase"/>
    <property type="match status" value="1"/>
</dbReference>
<dbReference type="InterPro" id="IPR036291">
    <property type="entry name" value="NAD(P)-bd_dom_sf"/>
</dbReference>
<keyword evidence="7 11" id="KW-0520">NAD</keyword>
<accession>A0A327ZRB5</accession>
<dbReference type="Gene3D" id="3.40.50.720">
    <property type="entry name" value="NAD(P)-binding Rossmann-like Domain"/>
    <property type="match status" value="1"/>
</dbReference>
<comment type="similarity">
    <text evidence="4 11">Belongs to the NAD(P)-dependent epimerase/dehydratase family.</text>
</comment>
<evidence type="ECO:0000259" key="12">
    <source>
        <dbReference type="Pfam" id="PF01370"/>
    </source>
</evidence>
<evidence type="ECO:0000256" key="9">
    <source>
        <dbReference type="ARBA" id="ARBA00023235"/>
    </source>
</evidence>
<dbReference type="EC" id="5.1.3.2" evidence="5 11"/>
<comment type="subunit">
    <text evidence="11">Homodimer.</text>
</comment>
<evidence type="ECO:0000256" key="11">
    <source>
        <dbReference type="RuleBase" id="RU366046"/>
    </source>
</evidence>
<dbReference type="Gene3D" id="3.90.25.10">
    <property type="entry name" value="UDP-galactose 4-epimerase, domain 1"/>
    <property type="match status" value="1"/>
</dbReference>
<dbReference type="GO" id="GO:0033499">
    <property type="term" value="P:galactose catabolic process via UDP-galactose, Leloir pathway"/>
    <property type="evidence" value="ECO:0007669"/>
    <property type="project" value="TreeGrafter"/>
</dbReference>
<sequence>MNTILVTGGAGYIGSHTVTKLLNSNYNVIVADDLSTGHKDAVDSRAKFYQCDVSDEKQFSKIFDLEQIDAVLHCAGKIVVSESVKDPLNYFEHNVCGLNSVLRVIADKGVNKFMFSSTASIYGNNSFNIKAVESTPIAPTNPYAESKHIGEQMIHWVSERYGINYVIFRYFNVAGAMLDGSNGLRTKNPTHLIPSINSTLLGKREVFEIFGDDYNTEDGTCIRDFIHVFDLAKAHQLGMDYLFNDGTSTVFNLGTEQGYSVKQVVDAAQKVTGLTLNKKISERRGGDPDFVLANATKARATLNWSPEYTLGDMILSDYNWRKKL</sequence>
<keyword evidence="14" id="KW-1185">Reference proteome</keyword>
<protein>
    <recommendedName>
        <fullName evidence="6 11">UDP-glucose 4-epimerase</fullName>
        <ecNumber evidence="5 11">5.1.3.2</ecNumber>
    </recommendedName>
</protein>
<evidence type="ECO:0000256" key="4">
    <source>
        <dbReference type="ARBA" id="ARBA00007637"/>
    </source>
</evidence>
<dbReference type="CDD" id="cd05247">
    <property type="entry name" value="UDP_G4E_1_SDR_e"/>
    <property type="match status" value="1"/>
</dbReference>
<dbReference type="PANTHER" id="PTHR43725">
    <property type="entry name" value="UDP-GLUCOSE 4-EPIMERASE"/>
    <property type="match status" value="1"/>
</dbReference>
<evidence type="ECO:0000256" key="10">
    <source>
        <dbReference type="ARBA" id="ARBA00023277"/>
    </source>
</evidence>
<feature type="domain" description="NAD-dependent epimerase/dehydratase" evidence="12">
    <location>
        <begin position="4"/>
        <end position="254"/>
    </location>
</feature>
<evidence type="ECO:0000256" key="7">
    <source>
        <dbReference type="ARBA" id="ARBA00023027"/>
    </source>
</evidence>
<evidence type="ECO:0000256" key="2">
    <source>
        <dbReference type="ARBA" id="ARBA00001911"/>
    </source>
</evidence>
<evidence type="ECO:0000256" key="1">
    <source>
        <dbReference type="ARBA" id="ARBA00000083"/>
    </source>
</evidence>
<comment type="caution">
    <text evidence="13">The sequence shown here is derived from an EMBL/GenBank/DDBJ whole genome shotgun (WGS) entry which is preliminary data.</text>
</comment>
<evidence type="ECO:0000313" key="13">
    <source>
        <dbReference type="EMBL" id="RAK43598.1"/>
    </source>
</evidence>
<gene>
    <name evidence="13" type="primary">galE</name>
    <name evidence="13" type="ORF">BHU61_13015</name>
</gene>
<proteinExistence type="inferred from homology"/>
<evidence type="ECO:0000256" key="6">
    <source>
        <dbReference type="ARBA" id="ARBA00018569"/>
    </source>
</evidence>
<dbReference type="PANTHER" id="PTHR43725:SF53">
    <property type="entry name" value="UDP-ARABINOSE 4-EPIMERASE 1"/>
    <property type="match status" value="1"/>
</dbReference>
<organism evidence="13 14">
    <name type="scientific">Macrococcus epidermidis</name>
    <dbReference type="NCBI Taxonomy" id="1902580"/>
    <lineage>
        <taxon>Bacteria</taxon>
        <taxon>Bacillati</taxon>
        <taxon>Bacillota</taxon>
        <taxon>Bacilli</taxon>
        <taxon>Bacillales</taxon>
        <taxon>Staphylococcaceae</taxon>
        <taxon>Macrococcus</taxon>
    </lineage>
</organism>
<evidence type="ECO:0000256" key="8">
    <source>
        <dbReference type="ARBA" id="ARBA00023144"/>
    </source>
</evidence>
<dbReference type="InterPro" id="IPR001509">
    <property type="entry name" value="Epimerase_deHydtase"/>
</dbReference>
<evidence type="ECO:0000256" key="3">
    <source>
        <dbReference type="ARBA" id="ARBA00004947"/>
    </source>
</evidence>
<comment type="catalytic activity">
    <reaction evidence="1 11">
        <text>UDP-alpha-D-glucose = UDP-alpha-D-galactose</text>
        <dbReference type="Rhea" id="RHEA:22168"/>
        <dbReference type="ChEBI" id="CHEBI:58885"/>
        <dbReference type="ChEBI" id="CHEBI:66914"/>
        <dbReference type="EC" id="5.1.3.2"/>
    </reaction>
</comment>
<dbReference type="InterPro" id="IPR005886">
    <property type="entry name" value="UDP_G4E"/>
</dbReference>
<dbReference type="AlphaFoldDB" id="A0A327ZRB5"/>
<dbReference type="EMBL" id="PZJH01000013">
    <property type="protein sequence ID" value="RAK43598.1"/>
    <property type="molecule type" value="Genomic_DNA"/>
</dbReference>
<comment type="pathway">
    <text evidence="3 11">Carbohydrate metabolism; galactose metabolism.</text>
</comment>
<dbReference type="NCBIfam" id="TIGR01179">
    <property type="entry name" value="galE"/>
    <property type="match status" value="1"/>
</dbReference>
<dbReference type="GO" id="GO:0003978">
    <property type="term" value="F:UDP-glucose 4-epimerase activity"/>
    <property type="evidence" value="ECO:0007669"/>
    <property type="project" value="UniProtKB-UniRule"/>
</dbReference>
<evidence type="ECO:0000313" key="14">
    <source>
        <dbReference type="Proteomes" id="UP000249808"/>
    </source>
</evidence>
<dbReference type="UniPathway" id="UPA00214"/>
<keyword evidence="8" id="KW-0299">Galactose metabolism</keyword>